<gene>
    <name evidence="1" type="ORF">GCM10022222_29510</name>
</gene>
<dbReference type="Proteomes" id="UP001500689">
    <property type="component" value="Unassembled WGS sequence"/>
</dbReference>
<evidence type="ECO:0000313" key="1">
    <source>
        <dbReference type="EMBL" id="GAA3543954.1"/>
    </source>
</evidence>
<dbReference type="InterPro" id="IPR007325">
    <property type="entry name" value="KFase/CYL"/>
</dbReference>
<comment type="caution">
    <text evidence="1">The sequence shown here is derived from an EMBL/GenBank/DDBJ whole genome shotgun (WGS) entry which is preliminary data.</text>
</comment>
<protein>
    <submittedName>
        <fullName evidence="1">Cyclase family protein</fullName>
    </submittedName>
</protein>
<dbReference type="RefSeq" id="WP_344859848.1">
    <property type="nucleotide sequence ID" value="NZ_BAAAZN010000005.1"/>
</dbReference>
<dbReference type="EMBL" id="BAAAZN010000005">
    <property type="protein sequence ID" value="GAA3543954.1"/>
    <property type="molecule type" value="Genomic_DNA"/>
</dbReference>
<dbReference type="PANTHER" id="PTHR43564:SF2">
    <property type="entry name" value="BLR6059 PROTEIN"/>
    <property type="match status" value="1"/>
</dbReference>
<name>A0ABP6W1S5_9PSEU</name>
<evidence type="ECO:0000313" key="2">
    <source>
        <dbReference type="Proteomes" id="UP001500689"/>
    </source>
</evidence>
<proteinExistence type="predicted"/>
<organism evidence="1 2">
    <name type="scientific">Amycolatopsis ultiminotia</name>
    <dbReference type="NCBI Taxonomy" id="543629"/>
    <lineage>
        <taxon>Bacteria</taxon>
        <taxon>Bacillati</taxon>
        <taxon>Actinomycetota</taxon>
        <taxon>Actinomycetes</taxon>
        <taxon>Pseudonocardiales</taxon>
        <taxon>Pseudonocardiaceae</taxon>
        <taxon>Amycolatopsis</taxon>
    </lineage>
</organism>
<dbReference type="SUPFAM" id="SSF102198">
    <property type="entry name" value="Putative cyclase"/>
    <property type="match status" value="1"/>
</dbReference>
<dbReference type="Pfam" id="PF04199">
    <property type="entry name" value="Cyclase"/>
    <property type="match status" value="1"/>
</dbReference>
<dbReference type="InterPro" id="IPR037175">
    <property type="entry name" value="KFase_sf"/>
</dbReference>
<accession>A0ABP6W1S5</accession>
<dbReference type="PANTHER" id="PTHR43564">
    <property type="entry name" value="KYNURENINE FORMAMIDASE-LIKE PROTEIN"/>
    <property type="match status" value="1"/>
</dbReference>
<dbReference type="Gene3D" id="3.50.30.50">
    <property type="entry name" value="Putative cyclase"/>
    <property type="match status" value="1"/>
</dbReference>
<reference evidence="2" key="1">
    <citation type="journal article" date="2019" name="Int. J. Syst. Evol. Microbiol.">
        <title>The Global Catalogue of Microorganisms (GCM) 10K type strain sequencing project: providing services to taxonomists for standard genome sequencing and annotation.</title>
        <authorList>
            <consortium name="The Broad Institute Genomics Platform"/>
            <consortium name="The Broad Institute Genome Sequencing Center for Infectious Disease"/>
            <person name="Wu L."/>
            <person name="Ma J."/>
        </authorList>
    </citation>
    <scope>NUCLEOTIDE SEQUENCE [LARGE SCALE GENOMIC DNA]</scope>
    <source>
        <strain evidence="2">JCM 16898</strain>
    </source>
</reference>
<sequence>MPRFLDLSMTLENGVPADPPGYEFHIDYTSHQDTVPMLQGRYEGLQPEELPNSEAFALETVHLSTHNGTHVDAPWHYSSLMVDGSRPRAIDEMPLDWFLRPGVKLDFRHFDDGYVVTAADIEHELKRIEYTLRPLDIVLVNTSAGARFGTPEYAQSGCGIGREATLHLCEQGVRVVGTDAWSWDAPYRYVAERYARDRDASIIWEGHKAGRTKEYCQIEKLRFLDQLPAHGFTVACFPVKISAASAGWTRAVAIFDDNGTEPDQ</sequence>
<keyword evidence="2" id="KW-1185">Reference proteome</keyword>